<feature type="active site" description="Proton donor" evidence="4">
    <location>
        <position position="108"/>
    </location>
</feature>
<dbReference type="AlphaFoldDB" id="A0A087MJI8"/>
<comment type="similarity">
    <text evidence="4">Belongs to the GART family.</text>
</comment>
<protein>
    <recommendedName>
        <fullName evidence="4">Phosphoribosylglycinamide formyltransferase</fullName>
        <ecNumber evidence="4">2.1.2.2</ecNumber>
    </recommendedName>
    <alternativeName>
        <fullName evidence="4">5'-phosphoribosylglycinamide transformylase</fullName>
    </alternativeName>
    <alternativeName>
        <fullName evidence="4">GAR transformylase</fullName>
        <shortName evidence="4">GART</shortName>
    </alternativeName>
</protein>
<feature type="binding site" evidence="4">
    <location>
        <begin position="89"/>
        <end position="92"/>
    </location>
    <ligand>
        <name>(6R)-10-formyltetrahydrofolate</name>
        <dbReference type="ChEBI" id="CHEBI:195366"/>
    </ligand>
</feature>
<proteinExistence type="inferred from homology"/>
<dbReference type="InterPro" id="IPR002376">
    <property type="entry name" value="Formyl_transf_N"/>
</dbReference>
<dbReference type="InterPro" id="IPR036477">
    <property type="entry name" value="Formyl_transf_N_sf"/>
</dbReference>
<dbReference type="GO" id="GO:0004644">
    <property type="term" value="F:phosphoribosylglycinamide formyltransferase activity"/>
    <property type="evidence" value="ECO:0007669"/>
    <property type="project" value="UniProtKB-UniRule"/>
</dbReference>
<dbReference type="CDD" id="cd08645">
    <property type="entry name" value="FMT_core_GART"/>
    <property type="match status" value="1"/>
</dbReference>
<dbReference type="SUPFAM" id="SSF53328">
    <property type="entry name" value="Formyltransferase"/>
    <property type="match status" value="1"/>
</dbReference>
<evidence type="ECO:0000313" key="6">
    <source>
        <dbReference type="EMBL" id="KFL37041.1"/>
    </source>
</evidence>
<dbReference type="HAMAP" id="MF_01930">
    <property type="entry name" value="PurN"/>
    <property type="match status" value="1"/>
</dbReference>
<dbReference type="Proteomes" id="UP000029085">
    <property type="component" value="Unassembled WGS sequence"/>
</dbReference>
<dbReference type="PANTHER" id="PTHR43369:SF2">
    <property type="entry name" value="PHOSPHORIBOSYLGLYCINAMIDE FORMYLTRANSFERASE"/>
    <property type="match status" value="1"/>
</dbReference>
<comment type="pathway">
    <text evidence="1 4">Purine metabolism; IMP biosynthesis via de novo pathway; N(2)-formyl-N(1)-(5-phospho-D-ribosyl)glycinamide from N(1)-(5-phospho-D-ribosyl)glycinamide (10-formyl THF route): step 1/1.</text>
</comment>
<dbReference type="NCBIfam" id="TIGR00639">
    <property type="entry name" value="PurN"/>
    <property type="match status" value="1"/>
</dbReference>
<evidence type="ECO:0000256" key="1">
    <source>
        <dbReference type="ARBA" id="ARBA00005054"/>
    </source>
</evidence>
<dbReference type="EC" id="2.1.2.2" evidence="4"/>
<comment type="catalytic activity">
    <reaction evidence="4">
        <text>N(1)-(5-phospho-beta-D-ribosyl)glycinamide + (6R)-10-formyltetrahydrofolate = N(2)-formyl-N(1)-(5-phospho-beta-D-ribosyl)glycinamide + (6S)-5,6,7,8-tetrahydrofolate + H(+)</text>
        <dbReference type="Rhea" id="RHEA:15053"/>
        <dbReference type="ChEBI" id="CHEBI:15378"/>
        <dbReference type="ChEBI" id="CHEBI:57453"/>
        <dbReference type="ChEBI" id="CHEBI:143788"/>
        <dbReference type="ChEBI" id="CHEBI:147286"/>
        <dbReference type="ChEBI" id="CHEBI:195366"/>
        <dbReference type="EC" id="2.1.2.2"/>
    </reaction>
</comment>
<dbReference type="OrthoDB" id="9806170at2"/>
<feature type="binding site" evidence="4">
    <location>
        <position position="64"/>
    </location>
    <ligand>
        <name>(6R)-10-formyltetrahydrofolate</name>
        <dbReference type="ChEBI" id="CHEBI:195366"/>
    </ligand>
</feature>
<dbReference type="GO" id="GO:0005829">
    <property type="term" value="C:cytosol"/>
    <property type="evidence" value="ECO:0007669"/>
    <property type="project" value="TreeGrafter"/>
</dbReference>
<dbReference type="UniPathway" id="UPA00074">
    <property type="reaction ID" value="UER00126"/>
</dbReference>
<sequence>MRLAVLASGRGSNLQALLAAIDAGTLPARVVGVFSDKPTSGAIAIAREHGLHSVALKPRDYADRVAHDEALFSAVADVQPDLIVCAGYLRIITEATVRRFEDRMINLHPSLLPRHPGLDTHARVLAAGETEHGASVHAVIPALDAGPVLAQVRLDVTADDTPESLARRLAPREHALLVASVGAIASARARLQGGAWQVDGRSLGAPLRLGNDDQLHAEMAHA</sequence>
<evidence type="ECO:0000256" key="3">
    <source>
        <dbReference type="ARBA" id="ARBA00022755"/>
    </source>
</evidence>
<dbReference type="InterPro" id="IPR004607">
    <property type="entry name" value="GART"/>
</dbReference>
<feature type="binding site" evidence="4">
    <location>
        <begin position="11"/>
        <end position="13"/>
    </location>
    <ligand>
        <name>N(1)-(5-phospho-beta-D-ribosyl)glycinamide</name>
        <dbReference type="ChEBI" id="CHEBI:143788"/>
    </ligand>
</feature>
<keyword evidence="3 4" id="KW-0658">Purine biosynthesis</keyword>
<dbReference type="EMBL" id="AVCJ01000008">
    <property type="protein sequence ID" value="KFL37041.1"/>
    <property type="molecule type" value="Genomic_DNA"/>
</dbReference>
<evidence type="ECO:0000256" key="2">
    <source>
        <dbReference type="ARBA" id="ARBA00022679"/>
    </source>
</evidence>
<feature type="site" description="Raises pKa of active site His" evidence="4">
    <location>
        <position position="144"/>
    </location>
</feature>
<reference evidence="6 7" key="2">
    <citation type="journal article" date="2015" name="Stand. Genomic Sci.">
        <title>High quality draft genomic sequence of Arenimonas donghaensis DSM 18148(T).</title>
        <authorList>
            <person name="Chen F."/>
            <person name="Wang H."/>
            <person name="Cao Y."/>
            <person name="Li X."/>
            <person name="Wang G."/>
        </authorList>
    </citation>
    <scope>NUCLEOTIDE SEQUENCE [LARGE SCALE GENOMIC DNA]</scope>
    <source>
        <strain evidence="6 7">HO3-R19</strain>
    </source>
</reference>
<name>A0A087MJI8_9GAMM</name>
<evidence type="ECO:0000256" key="4">
    <source>
        <dbReference type="HAMAP-Rule" id="MF_01930"/>
    </source>
</evidence>
<dbReference type="RefSeq" id="WP_034222120.1">
    <property type="nucleotide sequence ID" value="NZ_AVCJ01000008.1"/>
</dbReference>
<comment type="function">
    <text evidence="4">Catalyzes the transfer of a formyl group from 10-formyltetrahydrofolate to 5-phospho-ribosyl-glycinamide (GAR), producing 5-phospho-ribosyl-N-formylglycinamide (FGAR) and tetrahydrofolate.</text>
</comment>
<gene>
    <name evidence="4" type="primary">purN</name>
    <name evidence="6" type="ORF">N788_11565</name>
</gene>
<comment type="caution">
    <text evidence="6">The sequence shown here is derived from an EMBL/GenBank/DDBJ whole genome shotgun (WGS) entry which is preliminary data.</text>
</comment>
<dbReference type="GO" id="GO:0006189">
    <property type="term" value="P:'de novo' IMP biosynthetic process"/>
    <property type="evidence" value="ECO:0007669"/>
    <property type="project" value="UniProtKB-UniRule"/>
</dbReference>
<feature type="domain" description="Formyl transferase N-terminal" evidence="5">
    <location>
        <begin position="1"/>
        <end position="179"/>
    </location>
</feature>
<reference evidence="7" key="1">
    <citation type="submission" date="2013-08" db="EMBL/GenBank/DDBJ databases">
        <title>Genome sequencing of Arenimonas donghaensis.</title>
        <authorList>
            <person name="Chen F."/>
            <person name="Wang G."/>
        </authorList>
    </citation>
    <scope>NUCLEOTIDE SEQUENCE [LARGE SCALE GENOMIC DNA]</scope>
    <source>
        <strain evidence="7">HO3-R19</strain>
    </source>
</reference>
<keyword evidence="2 4" id="KW-0808">Transferase</keyword>
<evidence type="ECO:0000259" key="5">
    <source>
        <dbReference type="Pfam" id="PF00551"/>
    </source>
</evidence>
<dbReference type="PANTHER" id="PTHR43369">
    <property type="entry name" value="PHOSPHORIBOSYLGLYCINAMIDE FORMYLTRANSFERASE"/>
    <property type="match status" value="1"/>
</dbReference>
<organism evidence="6 7">
    <name type="scientific">Arenimonas donghaensis DSM 18148 = HO3-R19</name>
    <dbReference type="NCBI Taxonomy" id="1121014"/>
    <lineage>
        <taxon>Bacteria</taxon>
        <taxon>Pseudomonadati</taxon>
        <taxon>Pseudomonadota</taxon>
        <taxon>Gammaproteobacteria</taxon>
        <taxon>Lysobacterales</taxon>
        <taxon>Lysobacteraceae</taxon>
        <taxon>Arenimonas</taxon>
    </lineage>
</organism>
<keyword evidence="7" id="KW-1185">Reference proteome</keyword>
<evidence type="ECO:0000313" key="7">
    <source>
        <dbReference type="Proteomes" id="UP000029085"/>
    </source>
</evidence>
<feature type="binding site" evidence="4">
    <location>
        <position position="106"/>
    </location>
    <ligand>
        <name>(6R)-10-formyltetrahydrofolate</name>
        <dbReference type="ChEBI" id="CHEBI:195366"/>
    </ligand>
</feature>
<accession>A0A087MJI8</accession>
<dbReference type="Pfam" id="PF00551">
    <property type="entry name" value="Formyl_trans_N"/>
    <property type="match status" value="1"/>
</dbReference>
<dbReference type="STRING" id="1121014.N788_11565"/>
<dbReference type="PATRIC" id="fig|1121014.3.peg.1063"/>
<dbReference type="Gene3D" id="3.40.50.170">
    <property type="entry name" value="Formyl transferase, N-terminal domain"/>
    <property type="match status" value="1"/>
</dbReference>